<sequence length="87" mass="9880">MSFYSLLGMTPEARLEKAELAYIDKFTEVQHVEAAERVAELEAKVREAQHDADPYVRLYALVDELNAAVDDLLHAREMRSNSTAISR</sequence>
<evidence type="ECO:0000313" key="1">
    <source>
        <dbReference type="EMBL" id="AXH70512.1"/>
    </source>
</evidence>
<name>A0A345MIY1_9CAUD</name>
<dbReference type="GeneID" id="54998115"/>
<organism evidence="1 2">
    <name type="scientific">Gordonia phage Daredevil</name>
    <dbReference type="NCBI Taxonomy" id="2283286"/>
    <lineage>
        <taxon>Viruses</taxon>
        <taxon>Duplodnaviria</taxon>
        <taxon>Heunggongvirae</taxon>
        <taxon>Uroviricota</taxon>
        <taxon>Caudoviricetes</taxon>
        <taxon>Daredevilvirus</taxon>
        <taxon>Daredevilvirus daredevil</taxon>
    </lineage>
</organism>
<evidence type="ECO:0000313" key="2">
    <source>
        <dbReference type="Proteomes" id="UP000257597"/>
    </source>
</evidence>
<protein>
    <submittedName>
        <fullName evidence="1">Uncharacterized protein</fullName>
    </submittedName>
</protein>
<dbReference type="EMBL" id="MH590603">
    <property type="protein sequence ID" value="AXH70512.1"/>
    <property type="molecule type" value="Genomic_DNA"/>
</dbReference>
<gene>
    <name evidence="1" type="primary">125</name>
    <name evidence="1" type="ORF">SEA_DAREDEVIL_125</name>
</gene>
<accession>A0A345MIY1</accession>
<reference evidence="2" key="1">
    <citation type="submission" date="2018-07" db="EMBL/GenBank/DDBJ databases">
        <authorList>
            <person name="Quirk P.G."/>
            <person name="Krulwich T.A."/>
        </authorList>
    </citation>
    <scope>NUCLEOTIDE SEQUENCE [LARGE SCALE GENOMIC DNA]</scope>
</reference>
<dbReference type="KEGG" id="vg:54998115"/>
<dbReference type="Proteomes" id="UP000257597">
    <property type="component" value="Segment"/>
</dbReference>
<proteinExistence type="predicted"/>
<keyword evidence="2" id="KW-1185">Reference proteome</keyword>
<dbReference type="RefSeq" id="YP_009807239.1">
    <property type="nucleotide sequence ID" value="NC_048021.1"/>
</dbReference>